<accession>A0A142CKY7</accession>
<sequence>MATTIRNSLLASVVSSPRGGLIEAGNTFRRYRSNCRTSATIGGNEDARIAQITYEIGRVHNTKGQALAQNGERVVAVETAYDTSAVLAEDFVGLAKKFTNFSASFGSSSLAAIVERLGKAIAAQSVYGDVNSTDLRAGRALTLNALSTYDGPVNSLANTVFIPRLVNSVIAGDVFAVLANAVAGEGSTVATDVIELDATTRQPIVPFVDGDGIFRACVDALRILGANMIACDQGPLFAYALTRGIHKVLSVVAHTDEGGITRDLLRVSAFAAPFGGIHYGLTPYSGLPAIASNNACDLACYVDSIAMITAGLVAHCDPGVTLNGYWFPTFYSGTSTGDTEGRPGDELAGDAAMSRRIHAQLAASIGSFAEGYIAGLGRIFAADGQTDRAVSHMCATATLINGDNRHLRFPSVAPFFWVEPTSLIPHDLLGSPAEAHGAGSFATRDVVRSRELFEDLVPVGSPDTAFTAYHALMRFPRTSWLFLHWLGHPANGLGSIPVRQLDPNAIIHPGSCPNHQAVRDRVEASLPFTDYLWVRGQSPFPAPGEMLNLAGTVGFLVKHLTFDDEGLPTPEHLPTAREFISSEVSIHVGRPMGLTTGPSNARDATVRRAKTRAARELSAASARLKLYGRADVAEMPTLTTAPVMRSVAPSPFEVDRHGTPGGTSGWARAANAGGEVAHDAIRRPEGDPRPAVPQHQPVRYPQVARAGPGGGGGAGGAIPPPPPAGPPPGHDDDDHEPQAPLAPVPGNAGAPPPNGANQQ</sequence>
<feature type="compositionally biased region" description="Low complexity" evidence="1">
    <location>
        <begin position="739"/>
        <end position="749"/>
    </location>
</feature>
<dbReference type="Pfam" id="PF05518">
    <property type="entry name" value="Totivirus_coat"/>
    <property type="match status" value="1"/>
</dbReference>
<dbReference type="EMBL" id="KR011117">
    <property type="protein sequence ID" value="AMQ11130.1"/>
    <property type="molecule type" value="Genomic_RNA"/>
</dbReference>
<dbReference type="InterPro" id="IPR008871">
    <property type="entry name" value="Totivirus_coat"/>
</dbReference>
<evidence type="ECO:0000256" key="1">
    <source>
        <dbReference type="SAM" id="MobiDB-lite"/>
    </source>
</evidence>
<feature type="region of interest" description="Disordered" evidence="1">
    <location>
        <begin position="652"/>
        <end position="759"/>
    </location>
</feature>
<name>A0A142CKY7_9VIRU</name>
<proteinExistence type="predicted"/>
<reference evidence="2" key="1">
    <citation type="submission" date="2015-03" db="EMBL/GenBank/DDBJ databases">
        <title>Strains of Beauveria bassiana victorivirus 1 found in lichens.</title>
        <authorList>
            <person name="Petrzik K."/>
            <person name="Koloniuk I."/>
            <person name="Sarkisova T."/>
        </authorList>
    </citation>
    <scope>NUCLEOTIDE SEQUENCE</scope>
</reference>
<feature type="compositionally biased region" description="Gly residues" evidence="1">
    <location>
        <begin position="707"/>
        <end position="716"/>
    </location>
</feature>
<evidence type="ECO:0000313" key="2">
    <source>
        <dbReference type="EMBL" id="AMQ11130.1"/>
    </source>
</evidence>
<keyword evidence="2" id="KW-0946">Virion</keyword>
<feature type="compositionally biased region" description="Pro residues" evidence="1">
    <location>
        <begin position="750"/>
        <end position="759"/>
    </location>
</feature>
<protein>
    <submittedName>
        <fullName evidence="2">Coat protein</fullName>
    </submittedName>
</protein>
<feature type="compositionally biased region" description="Pro residues" evidence="1">
    <location>
        <begin position="718"/>
        <end position="728"/>
    </location>
</feature>
<organism evidence="2">
    <name type="scientific">Beauveria bassiana victorivirus 1</name>
    <dbReference type="NCBI Taxonomy" id="1685109"/>
    <lineage>
        <taxon>Viruses</taxon>
        <taxon>Riboviria</taxon>
        <taxon>Orthornavirae</taxon>
        <taxon>Duplornaviricota</taxon>
        <taxon>Chrymotiviricetes</taxon>
        <taxon>Ghabrivirales</taxon>
        <taxon>Alphatotivirineae</taxon>
        <taxon>Pseudototiviridae</taxon>
        <taxon>Victorivirus</taxon>
    </lineage>
</organism>
<feature type="compositionally biased region" description="Basic and acidic residues" evidence="1">
    <location>
        <begin position="676"/>
        <end position="688"/>
    </location>
</feature>
<dbReference type="GO" id="GO:0019028">
    <property type="term" value="C:viral capsid"/>
    <property type="evidence" value="ECO:0007669"/>
    <property type="project" value="UniProtKB-KW"/>
</dbReference>
<keyword evidence="2" id="KW-0167">Capsid protein</keyword>